<comment type="subcellular location">
    <subcellularLocation>
        <location evidence="1">Cytoplasm</location>
        <location evidence="1">Cytoskeleton</location>
        <location evidence="1">Cilium axoneme</location>
    </subcellularLocation>
</comment>
<dbReference type="SUPFAM" id="SSF52075">
    <property type="entry name" value="Outer arm dynein light chain 1"/>
    <property type="match status" value="1"/>
</dbReference>
<dbReference type="SUPFAM" id="SSF52058">
    <property type="entry name" value="L domain-like"/>
    <property type="match status" value="3"/>
</dbReference>
<keyword evidence="2" id="KW-0433">Leucine-rich repeat</keyword>
<dbReference type="Gene3D" id="3.80.10.10">
    <property type="entry name" value="Ribonuclease Inhibitor"/>
    <property type="match status" value="8"/>
</dbReference>
<evidence type="ECO:0000313" key="6">
    <source>
        <dbReference type="Proteomes" id="UP001489004"/>
    </source>
</evidence>
<dbReference type="InterPro" id="IPR050576">
    <property type="entry name" value="Cilia_flagella_integrity"/>
</dbReference>
<comment type="caution">
    <text evidence="5">The sequence shown here is derived from an EMBL/GenBank/DDBJ whole genome shotgun (WGS) entry which is preliminary data.</text>
</comment>
<keyword evidence="6" id="KW-1185">Reference proteome</keyword>
<dbReference type="Proteomes" id="UP001489004">
    <property type="component" value="Unassembled WGS sequence"/>
</dbReference>
<accession>A0AAW1R8H1</accession>
<dbReference type="PROSITE" id="PS51450">
    <property type="entry name" value="LRR"/>
    <property type="match status" value="16"/>
</dbReference>
<protein>
    <recommendedName>
        <fullName evidence="7">Protein phosphatase 1 regulatory subunit 22</fullName>
    </recommendedName>
</protein>
<name>A0AAW1R8H1_9CHLO</name>
<dbReference type="InterPro" id="IPR032675">
    <property type="entry name" value="LRR_dom_sf"/>
</dbReference>
<dbReference type="PANTHER" id="PTHR45973">
    <property type="entry name" value="PROTEIN PHOSPHATASE 1 REGULATORY SUBUNIT SDS22-RELATED"/>
    <property type="match status" value="1"/>
</dbReference>
<dbReference type="EMBL" id="JALJOR010000001">
    <property type="protein sequence ID" value="KAK9829835.1"/>
    <property type="molecule type" value="Genomic_DNA"/>
</dbReference>
<sequence length="1164" mass="130276">MGPNILEQQQAGVRALTAGERAVFRELCEASGRSEEEVAQQPGCVTVLEMFLHNYPKICCLGLFPALRVLKVAQQTLSKIENLDGCAHLEQLWLTENEICHISGLDRLTKLRQLYLYSNHISRIENLEALTQLEVLWLADNQIRRVEGLARLTNLRELNLARNYIQTVDRHLQPNFRLHTLNLAANDISSFKQVWHLAELLSLRDLSLSDAHWGESPVARLANYRTYVAVNMPHLACLDALDLSATDKAVAQATILKKTMYYNMRIKALQRNTAALQREAQAHKEQLLQPVWDLLKAAHSERSAVRREVEEKQGAEADRCRPHLTQQLHDKLAALETFVAAKEMQVSDVLACWQAGVASSAAECRERVRRMLVELETGGNIRFEEGKPGDSWYQSCLELLAARFVAADMPPALRNTTLRVTGVTRIHNRALRQRFEERVEDAGEGEEGEEQCHLEYLLAAPPPHSAGDLAGLEELYSMSEEAISRLYGMQALHTLTYINLQGNTIRRIEGLEALRSCQVLVLSCNDIQKMEGLSSLTALQRLDLAYNTIKRIEGLKGLDMLSQLDLSGNSISRAEDINVLKKYVPGLARLDLRRTPLAAQRTYPALLLRRLQHLTCLDGRQLSQADWAQAYDSFQSLTPELIRTHATTRRRNVWTGAGPGMLDAWEDPQWWGRVMEVEVGGRCLRRLQNLEHLTDVQRLAFPANELTAIQGMEACTSLTELNLQDNRISCLDGLTCVTQLRVLELGRNLIHHIHGLAILTCLVQLSLEDNQLTSLEGLSRLSSLMELYVSNNQLSKLRQLHALRGLPHLIILDLAGNPLAALPDYRLYTVYHLRKLKVLDSHSIDASEQAVSRTKYAGRLMADFLTDRLGHCFFDRLRELDLAGLAIRDVGDVFAREDWSQLQHLNLDNNDLAEVHGLTALSSLTCLRLCGNRLGEDCSFGGANGDHPLLYNPAGAPLLFPHLSALHLAEAGISNIVALDLSPLTGLRMLDLSGNKLHRVEGLDSLVSLQELLLARNHIKHVDPLALAGLRRLHKLDLSSNGLRSLANLASLTRLHTLHLAGNRISDLAELDRLSALASLQELSLADNLVARKQWYRAILLSKCPTASMVDGHGTVEDHMSFTDEDIREMRAEPLTRSFLRLTKSSERSPDRLAGPNVVDPPDN</sequence>
<dbReference type="SMART" id="SM00368">
    <property type="entry name" value="LRR_RI"/>
    <property type="match status" value="6"/>
</dbReference>
<dbReference type="GO" id="GO:0005930">
    <property type="term" value="C:axoneme"/>
    <property type="evidence" value="ECO:0007669"/>
    <property type="project" value="UniProtKB-SubCell"/>
</dbReference>
<evidence type="ECO:0008006" key="7">
    <source>
        <dbReference type="Google" id="ProtNLM"/>
    </source>
</evidence>
<evidence type="ECO:0000256" key="4">
    <source>
        <dbReference type="SAM" id="MobiDB-lite"/>
    </source>
</evidence>
<dbReference type="InterPro" id="IPR003591">
    <property type="entry name" value="Leu-rich_rpt_typical-subtyp"/>
</dbReference>
<dbReference type="PANTHER" id="PTHR45973:SF35">
    <property type="entry name" value="LEUCINE-RICH REPEAT-CONTAINING PROTEIN 43"/>
    <property type="match status" value="1"/>
</dbReference>
<dbReference type="SMART" id="SM00369">
    <property type="entry name" value="LRR_TYP"/>
    <property type="match status" value="15"/>
</dbReference>
<dbReference type="Pfam" id="PF14580">
    <property type="entry name" value="LRR_9"/>
    <property type="match status" value="4"/>
</dbReference>
<reference evidence="5 6" key="1">
    <citation type="journal article" date="2024" name="Nat. Commun.">
        <title>Phylogenomics reveals the evolutionary origins of lichenization in chlorophyte algae.</title>
        <authorList>
            <person name="Puginier C."/>
            <person name="Libourel C."/>
            <person name="Otte J."/>
            <person name="Skaloud P."/>
            <person name="Haon M."/>
            <person name="Grisel S."/>
            <person name="Petersen M."/>
            <person name="Berrin J.G."/>
            <person name="Delaux P.M."/>
            <person name="Dal Grande F."/>
            <person name="Keller J."/>
        </authorList>
    </citation>
    <scope>NUCLEOTIDE SEQUENCE [LARGE SCALE GENOMIC DNA]</scope>
    <source>
        <strain evidence="5 6">SAG 2043</strain>
    </source>
</reference>
<evidence type="ECO:0000256" key="2">
    <source>
        <dbReference type="ARBA" id="ARBA00022614"/>
    </source>
</evidence>
<feature type="region of interest" description="Disordered" evidence="4">
    <location>
        <begin position="1143"/>
        <end position="1164"/>
    </location>
</feature>
<dbReference type="SMART" id="SM00364">
    <property type="entry name" value="LRR_BAC"/>
    <property type="match status" value="4"/>
</dbReference>
<dbReference type="InterPro" id="IPR001611">
    <property type="entry name" value="Leu-rich_rpt"/>
</dbReference>
<evidence type="ECO:0000256" key="3">
    <source>
        <dbReference type="ARBA" id="ARBA00022737"/>
    </source>
</evidence>
<dbReference type="SMART" id="SM00365">
    <property type="entry name" value="LRR_SD22"/>
    <property type="match status" value="16"/>
</dbReference>
<gene>
    <name evidence="5" type="ORF">WJX72_008166</name>
</gene>
<dbReference type="AlphaFoldDB" id="A0AAW1R8H1"/>
<organism evidence="5 6">
    <name type="scientific">[Myrmecia] bisecta</name>
    <dbReference type="NCBI Taxonomy" id="41462"/>
    <lineage>
        <taxon>Eukaryota</taxon>
        <taxon>Viridiplantae</taxon>
        <taxon>Chlorophyta</taxon>
        <taxon>core chlorophytes</taxon>
        <taxon>Trebouxiophyceae</taxon>
        <taxon>Trebouxiales</taxon>
        <taxon>Trebouxiaceae</taxon>
        <taxon>Myrmecia</taxon>
    </lineage>
</organism>
<evidence type="ECO:0000256" key="1">
    <source>
        <dbReference type="ARBA" id="ARBA00004430"/>
    </source>
</evidence>
<keyword evidence="3" id="KW-0677">Repeat</keyword>
<evidence type="ECO:0000313" key="5">
    <source>
        <dbReference type="EMBL" id="KAK9829835.1"/>
    </source>
</evidence>
<proteinExistence type="predicted"/>